<feature type="signal peptide" evidence="2">
    <location>
        <begin position="1"/>
        <end position="23"/>
    </location>
</feature>
<keyword evidence="2" id="KW-0732">Signal</keyword>
<evidence type="ECO:0000313" key="3">
    <source>
        <dbReference type="EMBL" id="CAL0318162.1"/>
    </source>
</evidence>
<comment type="caution">
    <text evidence="3">The sequence shown here is derived from an EMBL/GenBank/DDBJ whole genome shotgun (WGS) entry which is preliminary data.</text>
</comment>
<evidence type="ECO:0000313" key="4">
    <source>
        <dbReference type="Proteomes" id="UP001497480"/>
    </source>
</evidence>
<gene>
    <name evidence="3" type="ORF">LLUT_LOCUS19222</name>
</gene>
<accession>A0AAV1XB49</accession>
<dbReference type="EMBL" id="CAXHTB010000013">
    <property type="protein sequence ID" value="CAL0318162.1"/>
    <property type="molecule type" value="Genomic_DNA"/>
</dbReference>
<feature type="region of interest" description="Disordered" evidence="1">
    <location>
        <begin position="75"/>
        <end position="97"/>
    </location>
</feature>
<reference evidence="3 4" key="1">
    <citation type="submission" date="2024-03" db="EMBL/GenBank/DDBJ databases">
        <authorList>
            <person name="Martinez-Hernandez J."/>
        </authorList>
    </citation>
    <scope>NUCLEOTIDE SEQUENCE [LARGE SCALE GENOMIC DNA]</scope>
</reference>
<name>A0AAV1XB49_LUPLU</name>
<dbReference type="AlphaFoldDB" id="A0AAV1XB49"/>
<organism evidence="3 4">
    <name type="scientific">Lupinus luteus</name>
    <name type="common">European yellow lupine</name>
    <dbReference type="NCBI Taxonomy" id="3873"/>
    <lineage>
        <taxon>Eukaryota</taxon>
        <taxon>Viridiplantae</taxon>
        <taxon>Streptophyta</taxon>
        <taxon>Embryophyta</taxon>
        <taxon>Tracheophyta</taxon>
        <taxon>Spermatophyta</taxon>
        <taxon>Magnoliopsida</taxon>
        <taxon>eudicotyledons</taxon>
        <taxon>Gunneridae</taxon>
        <taxon>Pentapetalae</taxon>
        <taxon>rosids</taxon>
        <taxon>fabids</taxon>
        <taxon>Fabales</taxon>
        <taxon>Fabaceae</taxon>
        <taxon>Papilionoideae</taxon>
        <taxon>50 kb inversion clade</taxon>
        <taxon>genistoids sensu lato</taxon>
        <taxon>core genistoids</taxon>
        <taxon>Genisteae</taxon>
        <taxon>Lupinus</taxon>
    </lineage>
</organism>
<protein>
    <submittedName>
        <fullName evidence="3">Uncharacterized protein</fullName>
    </submittedName>
</protein>
<keyword evidence="4" id="KW-1185">Reference proteome</keyword>
<sequence length="121" mass="13284">MVMMKSIACVFLVFLSAALLSTARLIPTGAEVNGSSAIKGSIATSAANKTRVKSLASIEENIKKQSVKQIMRKLGNANKSASRVKGNKSVRRNRLSDKVDRDFMTFTADYHRPQHHPPKNN</sequence>
<evidence type="ECO:0000256" key="1">
    <source>
        <dbReference type="SAM" id="MobiDB-lite"/>
    </source>
</evidence>
<feature type="chain" id="PRO_5043987769" evidence="2">
    <location>
        <begin position="24"/>
        <end position="121"/>
    </location>
</feature>
<dbReference type="Proteomes" id="UP001497480">
    <property type="component" value="Unassembled WGS sequence"/>
</dbReference>
<proteinExistence type="predicted"/>
<evidence type="ECO:0000256" key="2">
    <source>
        <dbReference type="SAM" id="SignalP"/>
    </source>
</evidence>